<protein>
    <recommendedName>
        <fullName evidence="3">DUF4189 domain-containing protein</fullName>
    </recommendedName>
</protein>
<evidence type="ECO:0000313" key="2">
    <source>
        <dbReference type="Proteomes" id="UP000640614"/>
    </source>
</evidence>
<dbReference type="Proteomes" id="UP000640614">
    <property type="component" value="Unassembled WGS sequence"/>
</dbReference>
<accession>A0ABR9TM65</accession>
<sequence length="128" mass="14838">MKTFFCFVLTCTFGFIYSQEKNKTEKDSIVWVKQSCEKGIEDAKIDAQKGIYKCLSYGLVFDKNPELNKFVKEYREKKYGIIVGNGGCVITNYSECYSKTIKEIILEKFGTNIFDKSRKEAEELFAKK</sequence>
<organism evidence="1 2">
    <name type="scientific">Flavobacterium hungaricum</name>
    <dbReference type="NCBI Taxonomy" id="2082725"/>
    <lineage>
        <taxon>Bacteria</taxon>
        <taxon>Pseudomonadati</taxon>
        <taxon>Bacteroidota</taxon>
        <taxon>Flavobacteriia</taxon>
        <taxon>Flavobacteriales</taxon>
        <taxon>Flavobacteriaceae</taxon>
        <taxon>Flavobacterium</taxon>
    </lineage>
</organism>
<keyword evidence="2" id="KW-1185">Reference proteome</keyword>
<name>A0ABR9TM65_9FLAO</name>
<dbReference type="RefSeq" id="WP_194139637.1">
    <property type="nucleotide sequence ID" value="NZ_PRDM01000003.1"/>
</dbReference>
<dbReference type="EMBL" id="PRDM01000003">
    <property type="protein sequence ID" value="MBE8726461.1"/>
    <property type="molecule type" value="Genomic_DNA"/>
</dbReference>
<reference evidence="1 2" key="1">
    <citation type="submission" date="2018-07" db="EMBL/GenBank/DDBJ databases">
        <title>Genome assembly of strain KB82.</title>
        <authorList>
            <person name="Kukolya J."/>
            <person name="Horvath B."/>
            <person name="Nagy I."/>
            <person name="Toth A."/>
        </authorList>
    </citation>
    <scope>NUCLEOTIDE SEQUENCE [LARGE SCALE GENOMIC DNA]</scope>
    <source>
        <strain evidence="1 2">Kb82</strain>
    </source>
</reference>
<gene>
    <name evidence="1" type="ORF">C4F50_16165</name>
</gene>
<proteinExistence type="predicted"/>
<comment type="caution">
    <text evidence="1">The sequence shown here is derived from an EMBL/GenBank/DDBJ whole genome shotgun (WGS) entry which is preliminary data.</text>
</comment>
<evidence type="ECO:0008006" key="3">
    <source>
        <dbReference type="Google" id="ProtNLM"/>
    </source>
</evidence>
<evidence type="ECO:0000313" key="1">
    <source>
        <dbReference type="EMBL" id="MBE8726461.1"/>
    </source>
</evidence>